<evidence type="ECO:0000256" key="3">
    <source>
        <dbReference type="PROSITE-ProRule" id="PRU00023"/>
    </source>
</evidence>
<evidence type="ECO:0000256" key="2">
    <source>
        <dbReference type="ARBA" id="ARBA00023043"/>
    </source>
</evidence>
<evidence type="ECO:0000313" key="6">
    <source>
        <dbReference type="Proteomes" id="UP000321362"/>
    </source>
</evidence>
<dbReference type="PANTHER" id="PTHR24171">
    <property type="entry name" value="ANKYRIN REPEAT DOMAIN-CONTAINING PROTEIN 39-RELATED"/>
    <property type="match status" value="1"/>
</dbReference>
<evidence type="ECO:0000313" key="5">
    <source>
        <dbReference type="EMBL" id="QEC78955.1"/>
    </source>
</evidence>
<protein>
    <submittedName>
        <fullName evidence="4">Ankyrin repeat domain-containing protein</fullName>
    </submittedName>
</protein>
<organism evidence="4 6">
    <name type="scientific">Mucilaginibacter ginsenosidivorax</name>
    <dbReference type="NCBI Taxonomy" id="862126"/>
    <lineage>
        <taxon>Bacteria</taxon>
        <taxon>Pseudomonadati</taxon>
        <taxon>Bacteroidota</taxon>
        <taxon>Sphingobacteriia</taxon>
        <taxon>Sphingobacteriales</taxon>
        <taxon>Sphingobacteriaceae</taxon>
        <taxon>Mucilaginibacter</taxon>
    </lineage>
</organism>
<dbReference type="KEGG" id="mgk:FSB76_01000"/>
<name>A0A5B8VSG7_9SPHI</name>
<dbReference type="EMBL" id="CP042437">
    <property type="protein sequence ID" value="QEC78955.1"/>
    <property type="molecule type" value="Genomic_DNA"/>
</dbReference>
<keyword evidence="2 3" id="KW-0040">ANK repeat</keyword>
<evidence type="ECO:0000313" key="4">
    <source>
        <dbReference type="EMBL" id="QEC74594.1"/>
    </source>
</evidence>
<keyword evidence="1" id="KW-0677">Repeat</keyword>
<accession>A0A5B8VSG7</accession>
<dbReference type="SMART" id="SM00248">
    <property type="entry name" value="ANK"/>
    <property type="match status" value="3"/>
</dbReference>
<keyword evidence="6" id="KW-1185">Reference proteome</keyword>
<dbReference type="KEGG" id="mgk:FSB76_24515"/>
<sequence length="206" mass="21781">MLASQLFKLVTQGDLQQLRAVLEADPSIANTGVPCSDAQPEMKGHPLHRICDVVFAGAITDEKAIEIAKVLLEFGADINGYKSSGDQNTPLIAAASLHAEKLGIFYIEQGADIVYADQDGATALHWAAFCGRDQLVAALIAKGANINQQDTTFNSTPIGWAVHTLTSGDSGNQHNQIACIHLLLNAGADKAVLDADTLAYIKTLTA</sequence>
<dbReference type="PROSITE" id="PS50088">
    <property type="entry name" value="ANK_REPEAT"/>
    <property type="match status" value="1"/>
</dbReference>
<dbReference type="Gene3D" id="1.25.40.20">
    <property type="entry name" value="Ankyrin repeat-containing domain"/>
    <property type="match status" value="2"/>
</dbReference>
<dbReference type="InterPro" id="IPR036770">
    <property type="entry name" value="Ankyrin_rpt-contain_sf"/>
</dbReference>
<dbReference type="Pfam" id="PF12796">
    <property type="entry name" value="Ank_2"/>
    <property type="match status" value="1"/>
</dbReference>
<evidence type="ECO:0000256" key="1">
    <source>
        <dbReference type="ARBA" id="ARBA00022737"/>
    </source>
</evidence>
<dbReference type="RefSeq" id="WP_147051753.1">
    <property type="nucleotide sequence ID" value="NZ_CP042437.1"/>
</dbReference>
<dbReference type="SUPFAM" id="SSF48403">
    <property type="entry name" value="Ankyrin repeat"/>
    <property type="match status" value="1"/>
</dbReference>
<dbReference type="Proteomes" id="UP000321362">
    <property type="component" value="Chromosome"/>
</dbReference>
<gene>
    <name evidence="4" type="ORF">FSB76_01000</name>
    <name evidence="5" type="ORF">FSB76_24515</name>
</gene>
<dbReference type="PROSITE" id="PS50297">
    <property type="entry name" value="ANK_REP_REGION"/>
    <property type="match status" value="1"/>
</dbReference>
<dbReference type="AlphaFoldDB" id="A0A5B8VSG7"/>
<dbReference type="PANTHER" id="PTHR24171:SF9">
    <property type="entry name" value="ANKYRIN REPEAT DOMAIN-CONTAINING PROTEIN 39"/>
    <property type="match status" value="1"/>
</dbReference>
<feature type="repeat" description="ANK" evidence="3">
    <location>
        <begin position="119"/>
        <end position="151"/>
    </location>
</feature>
<dbReference type="EMBL" id="CP042437">
    <property type="protein sequence ID" value="QEC74594.1"/>
    <property type="molecule type" value="Genomic_DNA"/>
</dbReference>
<dbReference type="InterPro" id="IPR002110">
    <property type="entry name" value="Ankyrin_rpt"/>
</dbReference>
<reference evidence="4" key="2">
    <citation type="submission" date="2019-08" db="EMBL/GenBank/DDBJ databases">
        <authorList>
            <person name="Im W.-T."/>
        </authorList>
    </citation>
    <scope>NUCLEOTIDE SEQUENCE</scope>
    <source>
        <strain evidence="4">KHI28</strain>
    </source>
</reference>
<proteinExistence type="predicted"/>
<reference evidence="4 6" key="1">
    <citation type="journal article" date="2013" name="J. Microbiol.">
        <title>Mucilaginibacter ginsenosidivorax sp. nov., with ginsenoside converting activity isolated from sediment.</title>
        <authorList>
            <person name="Kim J.K."/>
            <person name="Choi T.E."/>
            <person name="Liu Q.M."/>
            <person name="Park H.Y."/>
            <person name="Yi T.H."/>
            <person name="Yoon M.H."/>
            <person name="Kim S.C."/>
            <person name="Im W.T."/>
        </authorList>
    </citation>
    <scope>NUCLEOTIDE SEQUENCE [LARGE SCALE GENOMIC DNA]</scope>
    <source>
        <strain evidence="4 6">KHI28</strain>
    </source>
</reference>
<dbReference type="OrthoDB" id="407974at2"/>